<reference evidence="2 3" key="1">
    <citation type="journal article" date="2008" name="Nature">
        <title>The genome of Laccaria bicolor provides insights into mycorrhizal symbiosis.</title>
        <authorList>
            <person name="Martin F."/>
            <person name="Aerts A."/>
            <person name="Ahren D."/>
            <person name="Brun A."/>
            <person name="Danchin E.G.J."/>
            <person name="Duchaussoy F."/>
            <person name="Gibon J."/>
            <person name="Kohler A."/>
            <person name="Lindquist E."/>
            <person name="Pereda V."/>
            <person name="Salamov A."/>
            <person name="Shapiro H.J."/>
            <person name="Wuyts J."/>
            <person name="Blaudez D."/>
            <person name="Buee M."/>
            <person name="Brokstein P."/>
            <person name="Canbaeck B."/>
            <person name="Cohen D."/>
            <person name="Courty P.E."/>
            <person name="Coutinho P.M."/>
            <person name="Delaruelle C."/>
            <person name="Detter J.C."/>
            <person name="Deveau A."/>
            <person name="DiFazio S."/>
            <person name="Duplessis S."/>
            <person name="Fraissinet-Tachet L."/>
            <person name="Lucic E."/>
            <person name="Frey-Klett P."/>
            <person name="Fourrey C."/>
            <person name="Feussner I."/>
            <person name="Gay G."/>
            <person name="Grimwood J."/>
            <person name="Hoegger P.J."/>
            <person name="Jain P."/>
            <person name="Kilaru S."/>
            <person name="Labbe J."/>
            <person name="Lin Y.C."/>
            <person name="Legue V."/>
            <person name="Le Tacon F."/>
            <person name="Marmeisse R."/>
            <person name="Melayah D."/>
            <person name="Montanini B."/>
            <person name="Muratet M."/>
            <person name="Nehls U."/>
            <person name="Niculita-Hirzel H."/>
            <person name="Oudot-Le Secq M.P."/>
            <person name="Peter M."/>
            <person name="Quesneville H."/>
            <person name="Rajashekar B."/>
            <person name="Reich M."/>
            <person name="Rouhier N."/>
            <person name="Schmutz J."/>
            <person name="Yin T."/>
            <person name="Chalot M."/>
            <person name="Henrissat B."/>
            <person name="Kuees U."/>
            <person name="Lucas S."/>
            <person name="Van de Peer Y."/>
            <person name="Podila G.K."/>
            <person name="Polle A."/>
            <person name="Pukkila P.J."/>
            <person name="Richardson P.M."/>
            <person name="Rouze P."/>
            <person name="Sanders I.R."/>
            <person name="Stajich J.E."/>
            <person name="Tunlid A."/>
            <person name="Tuskan G."/>
            <person name="Grigoriev I.V."/>
        </authorList>
    </citation>
    <scope>NUCLEOTIDE SEQUENCE [LARGE SCALE GENOMIC DNA]</scope>
    <source>
        <strain evidence="3">S238N-H82 / ATCC MYA-4686</strain>
    </source>
</reference>
<dbReference type="RefSeq" id="XP_001887090.1">
    <property type="nucleotide sequence ID" value="XM_001887055.1"/>
</dbReference>
<dbReference type="KEGG" id="lbc:LACBIDRAFT_332526"/>
<accession>B0DT11</accession>
<dbReference type="InParanoid" id="B0DT11"/>
<sequence>MLVLHVLGTFHVVWCCVWAGTNRYDKQRIEIRRLSFGCHVTVGDVAPGFCVTDGAGPSFPSDGGAGHLFMVVAGGVVGMFADGGGWRLVGVMCLEVRSHDWKKTVTRLDQDRKRPDLRLWSFIFEM</sequence>
<dbReference type="GeneID" id="6082722"/>
<dbReference type="AlphaFoldDB" id="B0DT11"/>
<feature type="signal peptide" evidence="1">
    <location>
        <begin position="1"/>
        <end position="19"/>
    </location>
</feature>
<keyword evidence="1" id="KW-0732">Signal</keyword>
<evidence type="ECO:0000313" key="2">
    <source>
        <dbReference type="EMBL" id="EDR02413.1"/>
    </source>
</evidence>
<name>B0DT11_LACBS</name>
<dbReference type="EMBL" id="DS547131">
    <property type="protein sequence ID" value="EDR02413.1"/>
    <property type="molecule type" value="Genomic_DNA"/>
</dbReference>
<organism evidence="3">
    <name type="scientific">Laccaria bicolor (strain S238N-H82 / ATCC MYA-4686)</name>
    <name type="common">Bicoloured deceiver</name>
    <name type="synonym">Laccaria laccata var. bicolor</name>
    <dbReference type="NCBI Taxonomy" id="486041"/>
    <lineage>
        <taxon>Eukaryota</taxon>
        <taxon>Fungi</taxon>
        <taxon>Dikarya</taxon>
        <taxon>Basidiomycota</taxon>
        <taxon>Agaricomycotina</taxon>
        <taxon>Agaricomycetes</taxon>
        <taxon>Agaricomycetidae</taxon>
        <taxon>Agaricales</taxon>
        <taxon>Agaricineae</taxon>
        <taxon>Hydnangiaceae</taxon>
        <taxon>Laccaria</taxon>
    </lineage>
</organism>
<gene>
    <name evidence="2" type="ORF">LACBIDRAFT_332526</name>
</gene>
<evidence type="ECO:0000313" key="3">
    <source>
        <dbReference type="Proteomes" id="UP000001194"/>
    </source>
</evidence>
<feature type="chain" id="PRO_5002749251" evidence="1">
    <location>
        <begin position="20"/>
        <end position="126"/>
    </location>
</feature>
<evidence type="ECO:0000256" key="1">
    <source>
        <dbReference type="SAM" id="SignalP"/>
    </source>
</evidence>
<dbReference type="HOGENOM" id="CLU_1981963_0_0_1"/>
<dbReference type="Proteomes" id="UP000001194">
    <property type="component" value="Unassembled WGS sequence"/>
</dbReference>
<protein>
    <submittedName>
        <fullName evidence="2">Predicted protein</fullName>
    </submittedName>
</protein>
<proteinExistence type="predicted"/>
<keyword evidence="3" id="KW-1185">Reference proteome</keyword>